<comment type="subcellular location">
    <subcellularLocation>
        <location evidence="1">Cell membrane</location>
        <topology evidence="1">Multi-pass membrane protein</topology>
    </subcellularLocation>
</comment>
<name>A0ABV7T4I3_9GAMM</name>
<dbReference type="InterPro" id="IPR036640">
    <property type="entry name" value="ABC1_TM_sf"/>
</dbReference>
<dbReference type="Pfam" id="PF03412">
    <property type="entry name" value="Peptidase_C39"/>
    <property type="match status" value="1"/>
</dbReference>
<dbReference type="CDD" id="cd18567">
    <property type="entry name" value="ABC_6TM_CvaB_RaxB_like"/>
    <property type="match status" value="1"/>
</dbReference>
<evidence type="ECO:0000259" key="9">
    <source>
        <dbReference type="PROSITE" id="PS50929"/>
    </source>
</evidence>
<evidence type="ECO:0000259" key="10">
    <source>
        <dbReference type="PROSITE" id="PS50990"/>
    </source>
</evidence>
<dbReference type="InterPro" id="IPR011527">
    <property type="entry name" value="ABC1_TM_dom"/>
</dbReference>
<keyword evidence="2 7" id="KW-0812">Transmembrane</keyword>
<feature type="domain" description="ABC transporter" evidence="8">
    <location>
        <begin position="471"/>
        <end position="696"/>
    </location>
</feature>
<comment type="caution">
    <text evidence="11">The sequence shown here is derived from an EMBL/GenBank/DDBJ whole genome shotgun (WGS) entry which is preliminary data.</text>
</comment>
<dbReference type="RefSeq" id="WP_386362704.1">
    <property type="nucleotide sequence ID" value="NZ_JBHRXZ010000016.1"/>
</dbReference>
<dbReference type="SUPFAM" id="SSF90123">
    <property type="entry name" value="ABC transporter transmembrane region"/>
    <property type="match status" value="1"/>
</dbReference>
<evidence type="ECO:0000256" key="4">
    <source>
        <dbReference type="ARBA" id="ARBA00022840"/>
    </source>
</evidence>
<sequence length="696" mass="77223">MEAVLQAESQECGLACLVMIAGYHGLHLDLMSLRRRFSISIKGTNLAQLVRYAQSLDFSCRPLRLELEDMAKLRLPCILHWDMTHFVVLETVRRGRLHLLDPASGRRVLPLAEASRHFTGVALELSPNVTFRPAQQKARIRLRELTGRAIGLKRALANIFALALALEVVALLAPQVTQWVVDGALVSADHDLLLIAVLGGCLLMLIDFVLRMARGWMGLRLNQQLALQWSGNLFSHLLRLPWPYFEKRQLGDITARFQSLTAIRNVLTNGAIMVVLDGLVTLITLGMMLLYSPVLTGIVAIALALYMVLRVAFYQPLRNASEERIVLAARENSYFLETIRAVLPLKLFNTTSLRLATWQNLVADVQNRDVATQKMLLAFTSLNTLIFGLEGMLLLYVGGMAVLDGTLSLGMLLAFIAYKSQFTGRASQLIDLGVEIRMLSLHAERLADIALETPEPDSHMETDLERIEPRIELRDVSYRYAEGEPWVLRNLSLVIEAGDSVAIVGRSGCGKSTLFKLMLGLLTPTEGEILVGGIPARQLGPQAIRNLVGAVMQEDQLLAGSLAENIASFDPEADQQRIEEAARQANIHKAVANMPMGYQTLVAEMGSGLSGGQKQRVLLARALYKRPRILALDEATSHLDLHSEQHVVQALQRMPMTRITIAHRRETISFARRLVCLDKGAVVEDVRLDEERQVSA</sequence>
<dbReference type="PANTHER" id="PTHR24221:SF606">
    <property type="entry name" value="COLICIN V SECRETION-PROCESSING ATP-BINDING PROTEIN"/>
    <property type="match status" value="1"/>
</dbReference>
<dbReference type="InterPro" id="IPR027417">
    <property type="entry name" value="P-loop_NTPase"/>
</dbReference>
<evidence type="ECO:0000313" key="12">
    <source>
        <dbReference type="Proteomes" id="UP001595630"/>
    </source>
</evidence>
<dbReference type="PANTHER" id="PTHR24221">
    <property type="entry name" value="ATP-BINDING CASSETTE SUB-FAMILY B"/>
    <property type="match status" value="1"/>
</dbReference>
<accession>A0ABV7T4I3</accession>
<dbReference type="PROSITE" id="PS00211">
    <property type="entry name" value="ABC_TRANSPORTER_1"/>
    <property type="match status" value="1"/>
</dbReference>
<dbReference type="Pfam" id="PF00664">
    <property type="entry name" value="ABC_membrane"/>
    <property type="match status" value="1"/>
</dbReference>
<feature type="transmembrane region" description="Helical" evidence="7">
    <location>
        <begin position="192"/>
        <end position="210"/>
    </location>
</feature>
<dbReference type="InterPro" id="IPR017871">
    <property type="entry name" value="ABC_transporter-like_CS"/>
</dbReference>
<feature type="domain" description="ABC transmembrane type-1" evidence="9">
    <location>
        <begin position="159"/>
        <end position="438"/>
    </location>
</feature>
<dbReference type="PROSITE" id="PS50990">
    <property type="entry name" value="PEPTIDASE_C39"/>
    <property type="match status" value="1"/>
</dbReference>
<dbReference type="InterPro" id="IPR003439">
    <property type="entry name" value="ABC_transporter-like_ATP-bd"/>
</dbReference>
<protein>
    <submittedName>
        <fullName evidence="11">Peptidase domain-containing ABC transporter</fullName>
    </submittedName>
</protein>
<dbReference type="Gene3D" id="3.40.50.300">
    <property type="entry name" value="P-loop containing nucleotide triphosphate hydrolases"/>
    <property type="match status" value="1"/>
</dbReference>
<dbReference type="Proteomes" id="UP001595630">
    <property type="component" value="Unassembled WGS sequence"/>
</dbReference>
<dbReference type="Gene3D" id="1.20.1560.10">
    <property type="entry name" value="ABC transporter type 1, transmembrane domain"/>
    <property type="match status" value="1"/>
</dbReference>
<dbReference type="SMART" id="SM00382">
    <property type="entry name" value="AAA"/>
    <property type="match status" value="1"/>
</dbReference>
<evidence type="ECO:0000259" key="8">
    <source>
        <dbReference type="PROSITE" id="PS50893"/>
    </source>
</evidence>
<feature type="domain" description="Peptidase C39" evidence="10">
    <location>
        <begin position="6"/>
        <end position="125"/>
    </location>
</feature>
<keyword evidence="3" id="KW-0547">Nucleotide-binding</keyword>
<evidence type="ECO:0000256" key="3">
    <source>
        <dbReference type="ARBA" id="ARBA00022741"/>
    </source>
</evidence>
<dbReference type="PROSITE" id="PS50929">
    <property type="entry name" value="ABC_TM1F"/>
    <property type="match status" value="1"/>
</dbReference>
<proteinExistence type="predicted"/>
<dbReference type="InterPro" id="IPR005074">
    <property type="entry name" value="Peptidase_C39"/>
</dbReference>
<organism evidence="11 12">
    <name type="scientific">Stutzerimonas tarimensis</name>
    <dbReference type="NCBI Taxonomy" id="1507735"/>
    <lineage>
        <taxon>Bacteria</taxon>
        <taxon>Pseudomonadati</taxon>
        <taxon>Pseudomonadota</taxon>
        <taxon>Gammaproteobacteria</taxon>
        <taxon>Pseudomonadales</taxon>
        <taxon>Pseudomonadaceae</taxon>
        <taxon>Stutzerimonas</taxon>
    </lineage>
</organism>
<keyword evidence="4" id="KW-0067">ATP-binding</keyword>
<dbReference type="InterPro" id="IPR003593">
    <property type="entry name" value="AAA+_ATPase"/>
</dbReference>
<dbReference type="Pfam" id="PF00005">
    <property type="entry name" value="ABC_tran"/>
    <property type="match status" value="1"/>
</dbReference>
<evidence type="ECO:0000256" key="6">
    <source>
        <dbReference type="ARBA" id="ARBA00023136"/>
    </source>
</evidence>
<dbReference type="InterPro" id="IPR039421">
    <property type="entry name" value="Type_1_exporter"/>
</dbReference>
<feature type="transmembrane region" description="Helical" evidence="7">
    <location>
        <begin position="155"/>
        <end position="172"/>
    </location>
</feature>
<keyword evidence="5 7" id="KW-1133">Transmembrane helix</keyword>
<feature type="transmembrane region" description="Helical" evidence="7">
    <location>
        <begin position="294"/>
        <end position="314"/>
    </location>
</feature>
<evidence type="ECO:0000256" key="1">
    <source>
        <dbReference type="ARBA" id="ARBA00004651"/>
    </source>
</evidence>
<dbReference type="CDD" id="cd02419">
    <property type="entry name" value="Peptidase_C39C"/>
    <property type="match status" value="1"/>
</dbReference>
<dbReference type="EMBL" id="JBHRXZ010000016">
    <property type="protein sequence ID" value="MFC3607487.1"/>
    <property type="molecule type" value="Genomic_DNA"/>
</dbReference>
<evidence type="ECO:0000256" key="2">
    <source>
        <dbReference type="ARBA" id="ARBA00022692"/>
    </source>
</evidence>
<evidence type="ECO:0000256" key="7">
    <source>
        <dbReference type="SAM" id="Phobius"/>
    </source>
</evidence>
<dbReference type="SUPFAM" id="SSF52540">
    <property type="entry name" value="P-loop containing nucleoside triphosphate hydrolases"/>
    <property type="match status" value="1"/>
</dbReference>
<keyword evidence="12" id="KW-1185">Reference proteome</keyword>
<keyword evidence="6 7" id="KW-0472">Membrane</keyword>
<gene>
    <name evidence="11" type="ORF">ACFOMF_06835</name>
</gene>
<reference evidence="12" key="1">
    <citation type="journal article" date="2019" name="Int. J. Syst. Evol. Microbiol.">
        <title>The Global Catalogue of Microorganisms (GCM) 10K type strain sequencing project: providing services to taxonomists for standard genome sequencing and annotation.</title>
        <authorList>
            <consortium name="The Broad Institute Genomics Platform"/>
            <consortium name="The Broad Institute Genome Sequencing Center for Infectious Disease"/>
            <person name="Wu L."/>
            <person name="Ma J."/>
        </authorList>
    </citation>
    <scope>NUCLEOTIDE SEQUENCE [LARGE SCALE GENOMIC DNA]</scope>
    <source>
        <strain evidence="12">KCTC 42447</strain>
    </source>
</reference>
<evidence type="ECO:0000313" key="11">
    <source>
        <dbReference type="EMBL" id="MFC3607487.1"/>
    </source>
</evidence>
<dbReference type="Gene3D" id="3.90.70.10">
    <property type="entry name" value="Cysteine proteinases"/>
    <property type="match status" value="1"/>
</dbReference>
<feature type="transmembrane region" description="Helical" evidence="7">
    <location>
        <begin position="266"/>
        <end position="288"/>
    </location>
</feature>
<feature type="transmembrane region" description="Helical" evidence="7">
    <location>
        <begin position="376"/>
        <end position="395"/>
    </location>
</feature>
<dbReference type="InterPro" id="IPR033838">
    <property type="entry name" value="CvaB_peptidase"/>
</dbReference>
<evidence type="ECO:0000256" key="5">
    <source>
        <dbReference type="ARBA" id="ARBA00022989"/>
    </source>
</evidence>
<dbReference type="PROSITE" id="PS50893">
    <property type="entry name" value="ABC_TRANSPORTER_2"/>
    <property type="match status" value="1"/>
</dbReference>